<dbReference type="InterPro" id="IPR011990">
    <property type="entry name" value="TPR-like_helical_dom_sf"/>
</dbReference>
<name>A0A2I0WT20_9ASPA</name>
<organism evidence="3 4">
    <name type="scientific">Dendrobium catenatum</name>
    <dbReference type="NCBI Taxonomy" id="906689"/>
    <lineage>
        <taxon>Eukaryota</taxon>
        <taxon>Viridiplantae</taxon>
        <taxon>Streptophyta</taxon>
        <taxon>Embryophyta</taxon>
        <taxon>Tracheophyta</taxon>
        <taxon>Spermatophyta</taxon>
        <taxon>Magnoliopsida</taxon>
        <taxon>Liliopsida</taxon>
        <taxon>Asparagales</taxon>
        <taxon>Orchidaceae</taxon>
        <taxon>Epidendroideae</taxon>
        <taxon>Malaxideae</taxon>
        <taxon>Dendrobiinae</taxon>
        <taxon>Dendrobium</taxon>
    </lineage>
</organism>
<evidence type="ECO:0000256" key="2">
    <source>
        <dbReference type="SAM" id="MobiDB-lite"/>
    </source>
</evidence>
<proteinExistence type="predicted"/>
<keyword evidence="4" id="KW-1185">Reference proteome</keyword>
<dbReference type="GO" id="GO:0016757">
    <property type="term" value="F:glycosyltransferase activity"/>
    <property type="evidence" value="ECO:0007669"/>
    <property type="project" value="UniProtKB-KW"/>
</dbReference>
<protein>
    <submittedName>
        <fullName evidence="3">Putative UDP-N-acetylglucosamine--peptide N-acetylglucosaminyltransferase SEC</fullName>
    </submittedName>
</protein>
<reference evidence="3 4" key="2">
    <citation type="journal article" date="2017" name="Nature">
        <title>The Apostasia genome and the evolution of orchids.</title>
        <authorList>
            <person name="Zhang G.Q."/>
            <person name="Liu K.W."/>
            <person name="Li Z."/>
            <person name="Lohaus R."/>
            <person name="Hsiao Y.Y."/>
            <person name="Niu S.C."/>
            <person name="Wang J.Y."/>
            <person name="Lin Y.C."/>
            <person name="Xu Q."/>
            <person name="Chen L.J."/>
            <person name="Yoshida K."/>
            <person name="Fujiwara S."/>
            <person name="Wang Z.W."/>
            <person name="Zhang Y.Q."/>
            <person name="Mitsuda N."/>
            <person name="Wang M."/>
            <person name="Liu G.H."/>
            <person name="Pecoraro L."/>
            <person name="Huang H.X."/>
            <person name="Xiao X.J."/>
            <person name="Lin M."/>
            <person name="Wu X.Y."/>
            <person name="Wu W.L."/>
            <person name="Chen Y.Y."/>
            <person name="Chang S.B."/>
            <person name="Sakamoto S."/>
            <person name="Ohme-Takagi M."/>
            <person name="Yagi M."/>
            <person name="Zeng S.J."/>
            <person name="Shen C.Y."/>
            <person name="Yeh C.M."/>
            <person name="Luo Y.B."/>
            <person name="Tsai W.C."/>
            <person name="Van de Peer Y."/>
            <person name="Liu Z.J."/>
        </authorList>
    </citation>
    <scope>NUCLEOTIDE SEQUENCE [LARGE SCALE GENOMIC DNA]</scope>
    <source>
        <tissue evidence="3">The whole plant</tissue>
    </source>
</reference>
<dbReference type="AlphaFoldDB" id="A0A2I0WT20"/>
<dbReference type="SUPFAM" id="SSF48452">
    <property type="entry name" value="TPR-like"/>
    <property type="match status" value="2"/>
</dbReference>
<evidence type="ECO:0000313" key="4">
    <source>
        <dbReference type="Proteomes" id="UP000233837"/>
    </source>
</evidence>
<dbReference type="PROSITE" id="PS50005">
    <property type="entry name" value="TPR"/>
    <property type="match status" value="2"/>
</dbReference>
<keyword evidence="1" id="KW-0802">TPR repeat</keyword>
<dbReference type="InterPro" id="IPR043376">
    <property type="entry name" value="NPG1-like"/>
</dbReference>
<dbReference type="PANTHER" id="PTHR44102:SF5">
    <property type="entry name" value="PROTEIN NPG1"/>
    <property type="match status" value="1"/>
</dbReference>
<feature type="region of interest" description="Disordered" evidence="2">
    <location>
        <begin position="1"/>
        <end position="31"/>
    </location>
</feature>
<evidence type="ECO:0000313" key="3">
    <source>
        <dbReference type="EMBL" id="PKU78809.1"/>
    </source>
</evidence>
<dbReference type="SMART" id="SM00028">
    <property type="entry name" value="TPR"/>
    <property type="match status" value="5"/>
</dbReference>
<feature type="repeat" description="TPR" evidence="1">
    <location>
        <begin position="641"/>
        <end position="674"/>
    </location>
</feature>
<dbReference type="EMBL" id="KZ502442">
    <property type="protein sequence ID" value="PKU78809.1"/>
    <property type="molecule type" value="Genomic_DNA"/>
</dbReference>
<accession>A0A2I0WT20</accession>
<dbReference type="Proteomes" id="UP000233837">
    <property type="component" value="Unassembled WGS sequence"/>
</dbReference>
<dbReference type="PANTHER" id="PTHR44102">
    <property type="entry name" value="PROTEIN NPG1"/>
    <property type="match status" value="1"/>
</dbReference>
<sequence>MGEETSVNGASVKASECEVKQDDGEIHEAESSLREGLSLNYEEARALLGRLEYHRGNIEAALRVFDGIDLQAAIHRLQSSLSDKLSPRKSRHRGELQHSASQHAARLVLEAIYLKARSLQKLGRASEAAIECKSVLDAAEKMFRHGIPDVLVENKLQETVRKAVELLPELWKQAGQYQEALASYRRALLGHWNLEDECRVGIQKRFAVLLLYGGVEAGPPCLAAQTDGSFVPKNNLEEAILLLMILLKKWYLGQIQWDPSLMDHFTFALSQCSQTNILSRHIEEVLPGMYPRRDRWYTLSLCLCGAGHDEEALNLLRKVLHKHENPGDLRALLLAAKICSKDCLLASEGIYYSQNVIANGQRAEKHLSSLGLQFLGICMGMKAKSALSAQERCRLQAEAISSLEAAVILDQHNSELIFDLGLQYAEECNTNAAIRCAKTFIDATGGAMLKGWRLLSLLLSAQQRYLEAEVVTDAALDETSKWEQGPLLRIKAKIKVAESLPMDAVDTYCFLLALVQAQRKSFSSFKSSTQIEYVNEFEVWQDLACLYSSLSLWKDVEACLAKAMALKPYSASTLHSKGSMQEARSETQAALSSYSSALFLDPDHVASKVSLGALLWRSGSKPLAIARSFLSDALRLEPANRQAWYYLGMVHKEDGRYADAADCFLAASMLEESEPVECL</sequence>
<keyword evidence="3" id="KW-0808">Transferase</keyword>
<reference evidence="3 4" key="1">
    <citation type="journal article" date="2016" name="Sci. Rep.">
        <title>The Dendrobium catenatum Lindl. genome sequence provides insights into polysaccharide synthase, floral development and adaptive evolution.</title>
        <authorList>
            <person name="Zhang G.Q."/>
            <person name="Xu Q."/>
            <person name="Bian C."/>
            <person name="Tsai W.C."/>
            <person name="Yeh C.M."/>
            <person name="Liu K.W."/>
            <person name="Yoshida K."/>
            <person name="Zhang L.S."/>
            <person name="Chang S.B."/>
            <person name="Chen F."/>
            <person name="Shi Y."/>
            <person name="Su Y.Y."/>
            <person name="Zhang Y.Q."/>
            <person name="Chen L.J."/>
            <person name="Yin Y."/>
            <person name="Lin M."/>
            <person name="Huang H."/>
            <person name="Deng H."/>
            <person name="Wang Z.W."/>
            <person name="Zhu S.L."/>
            <person name="Zhao X."/>
            <person name="Deng C."/>
            <person name="Niu S.C."/>
            <person name="Huang J."/>
            <person name="Wang M."/>
            <person name="Liu G.H."/>
            <person name="Yang H.J."/>
            <person name="Xiao X.J."/>
            <person name="Hsiao Y.Y."/>
            <person name="Wu W.L."/>
            <person name="Chen Y.Y."/>
            <person name="Mitsuda N."/>
            <person name="Ohme-Takagi M."/>
            <person name="Luo Y.B."/>
            <person name="Van de Peer Y."/>
            <person name="Liu Z.J."/>
        </authorList>
    </citation>
    <scope>NUCLEOTIDE SEQUENCE [LARGE SCALE GENOMIC DNA]</scope>
    <source>
        <tissue evidence="3">The whole plant</tissue>
    </source>
</reference>
<dbReference type="Gene3D" id="1.25.40.10">
    <property type="entry name" value="Tetratricopeptide repeat domain"/>
    <property type="match status" value="3"/>
</dbReference>
<dbReference type="Pfam" id="PF13432">
    <property type="entry name" value="TPR_16"/>
    <property type="match status" value="2"/>
</dbReference>
<dbReference type="STRING" id="906689.A0A2I0WT20"/>
<evidence type="ECO:0000256" key="1">
    <source>
        <dbReference type="PROSITE-ProRule" id="PRU00339"/>
    </source>
</evidence>
<dbReference type="InterPro" id="IPR019734">
    <property type="entry name" value="TPR_rpt"/>
</dbReference>
<gene>
    <name evidence="3" type="primary">SEC</name>
    <name evidence="3" type="ORF">MA16_Dca000152</name>
</gene>
<dbReference type="OrthoDB" id="29013at2759"/>
<keyword evidence="3" id="KW-0328">Glycosyltransferase</keyword>
<feature type="compositionally biased region" description="Basic and acidic residues" evidence="2">
    <location>
        <begin position="15"/>
        <end position="31"/>
    </location>
</feature>
<feature type="repeat" description="TPR" evidence="1">
    <location>
        <begin position="571"/>
        <end position="604"/>
    </location>
</feature>